<dbReference type="InterPro" id="IPR036423">
    <property type="entry name" value="SOD-like_Cu/Zn_dom_sf"/>
</dbReference>
<protein>
    <submittedName>
        <fullName evidence="3">CHRD domain-containing protein</fullName>
    </submittedName>
</protein>
<gene>
    <name evidence="3" type="ORF">ACFYXQ_17520</name>
</gene>
<dbReference type="RefSeq" id="WP_387404271.1">
    <property type="nucleotide sequence ID" value="NZ_JBIAQY010000005.1"/>
</dbReference>
<comment type="caution">
    <text evidence="3">The sequence shown here is derived from an EMBL/GenBank/DDBJ whole genome shotgun (WGS) entry which is preliminary data.</text>
</comment>
<keyword evidence="4" id="KW-1185">Reference proteome</keyword>
<dbReference type="InterPro" id="IPR010895">
    <property type="entry name" value="CHRD"/>
</dbReference>
<accession>A0ABW6RZX6</accession>
<dbReference type="EMBL" id="JBIAQY010000005">
    <property type="protein sequence ID" value="MFF3569572.1"/>
    <property type="molecule type" value="Genomic_DNA"/>
</dbReference>
<dbReference type="Pfam" id="PF07452">
    <property type="entry name" value="CHRD"/>
    <property type="match status" value="2"/>
</dbReference>
<sequence>MPLRAQPTGKVVLTWNPDSKVVSAAVDLSGLTPGSSHAMHVHPGNCADQSKPPSVPFPDITADAAGVAKQTVTSEPVAAGIPTGAYVNVHLAPSATLGNPGQLNFTSIACGDIPAGGSSGAGPVTVTMAPPSVAGMPPAGTVALSYDAAAHSLHVDLTATGLSPNSTHGVHIHSGSCTAQGPVVHELPDLRTDASGKGTLKATVDDVTQAPPATGWYVNVHKGPMAQILSDEKPTLLFAPILCANVSG</sequence>
<evidence type="ECO:0000256" key="1">
    <source>
        <dbReference type="ARBA" id="ARBA00010457"/>
    </source>
</evidence>
<proteinExistence type="inferred from homology"/>
<dbReference type="SUPFAM" id="SSF49329">
    <property type="entry name" value="Cu,Zn superoxide dismutase-like"/>
    <property type="match status" value="2"/>
</dbReference>
<evidence type="ECO:0000259" key="2">
    <source>
        <dbReference type="Pfam" id="PF07452"/>
    </source>
</evidence>
<reference evidence="3 4" key="1">
    <citation type="submission" date="2024-10" db="EMBL/GenBank/DDBJ databases">
        <title>The Natural Products Discovery Center: Release of the First 8490 Sequenced Strains for Exploring Actinobacteria Biosynthetic Diversity.</title>
        <authorList>
            <person name="Kalkreuter E."/>
            <person name="Kautsar S.A."/>
            <person name="Yang D."/>
            <person name="Bader C.D."/>
            <person name="Teijaro C.N."/>
            <person name="Fluegel L."/>
            <person name="Davis C.M."/>
            <person name="Simpson J.R."/>
            <person name="Lauterbach L."/>
            <person name="Steele A.D."/>
            <person name="Gui C."/>
            <person name="Meng S."/>
            <person name="Li G."/>
            <person name="Viehrig K."/>
            <person name="Ye F."/>
            <person name="Su P."/>
            <person name="Kiefer A.F."/>
            <person name="Nichols A."/>
            <person name="Cepeda A.J."/>
            <person name="Yan W."/>
            <person name="Fan B."/>
            <person name="Jiang Y."/>
            <person name="Adhikari A."/>
            <person name="Zheng C.-J."/>
            <person name="Schuster L."/>
            <person name="Cowan T.M."/>
            <person name="Smanski M.J."/>
            <person name="Chevrette M.G."/>
            <person name="De Carvalho L.P.S."/>
            <person name="Shen B."/>
        </authorList>
    </citation>
    <scope>NUCLEOTIDE SEQUENCE [LARGE SCALE GENOMIC DNA]</scope>
    <source>
        <strain evidence="3 4">NPDC002593</strain>
    </source>
</reference>
<evidence type="ECO:0000313" key="4">
    <source>
        <dbReference type="Proteomes" id="UP001601992"/>
    </source>
</evidence>
<name>A0ABW6RZX6_9NOCA</name>
<dbReference type="Proteomes" id="UP001601992">
    <property type="component" value="Unassembled WGS sequence"/>
</dbReference>
<feature type="domain" description="CHRD" evidence="2">
    <location>
        <begin position="133"/>
        <end position="222"/>
    </location>
</feature>
<comment type="similarity">
    <text evidence="1">Belongs to the Cu-Zn superoxide dismutase family.</text>
</comment>
<evidence type="ECO:0000313" key="3">
    <source>
        <dbReference type="EMBL" id="MFF3569572.1"/>
    </source>
</evidence>
<organism evidence="3 4">
    <name type="scientific">Nocardia jiangxiensis</name>
    <dbReference type="NCBI Taxonomy" id="282685"/>
    <lineage>
        <taxon>Bacteria</taxon>
        <taxon>Bacillati</taxon>
        <taxon>Actinomycetota</taxon>
        <taxon>Actinomycetes</taxon>
        <taxon>Mycobacteriales</taxon>
        <taxon>Nocardiaceae</taxon>
        <taxon>Nocardia</taxon>
    </lineage>
</organism>
<feature type="domain" description="CHRD" evidence="2">
    <location>
        <begin position="5"/>
        <end position="90"/>
    </location>
</feature>